<keyword evidence="10" id="KW-0378">Hydrolase</keyword>
<protein>
    <recommendedName>
        <fullName evidence="7">Acyl-CoA:diacylglycerol acyltransferase</fullName>
        <ecNumber evidence="3">2.3.1.122</ecNumber>
        <ecNumber evidence="4">2.3.1.20</ecNumber>
    </recommendedName>
</protein>
<dbReference type="EC" id="2.3.1.122" evidence="3"/>
<keyword evidence="9" id="KW-0732">Signal</keyword>
<name>A0A9X1NG66_9ACTN</name>
<dbReference type="InterPro" id="IPR006311">
    <property type="entry name" value="TAT_signal"/>
</dbReference>
<feature type="signal peptide" evidence="9">
    <location>
        <begin position="1"/>
        <end position="27"/>
    </location>
</feature>
<sequence length="297" mass="30937">MLNSRPIARRVLLTGAAGAALSGAAVAGSLSGVLPGRRHLREALGIGQAGEGVPDAGGAEPQFETFDSAARGTQVTFGWVTPPNQKPDGLPVILVLHGRGDDAHSVFDSLGMHQFLAAHVEAGGKPAGVVSVDGGEAYWHPRANDDDPLSMLSDELLPRVAELGFNTANLGVMGYSMGGFGALLLARESSHQRFVPIKAAAASSPALFAQASATSAGSFDDAADFQRWGALSDKPDVKNIPLSVSCGVDDPFSTETERYREACDPTPAGSIGNGAHNHGYWRAQVPAQLRFLTDRLS</sequence>
<dbReference type="EMBL" id="JAJOMB010000011">
    <property type="protein sequence ID" value="MCD5313335.1"/>
    <property type="molecule type" value="Genomic_DNA"/>
</dbReference>
<accession>A0A9X1NG66</accession>
<comment type="caution">
    <text evidence="10">The sequence shown here is derived from an EMBL/GenBank/DDBJ whole genome shotgun (WGS) entry which is preliminary data.</text>
</comment>
<dbReference type="GO" id="GO:0016787">
    <property type="term" value="F:hydrolase activity"/>
    <property type="evidence" value="ECO:0007669"/>
    <property type="project" value="UniProtKB-KW"/>
</dbReference>
<evidence type="ECO:0000313" key="10">
    <source>
        <dbReference type="EMBL" id="MCD5313335.1"/>
    </source>
</evidence>
<feature type="chain" id="PRO_5040919454" description="Acyl-CoA:diacylglycerol acyltransferase" evidence="9">
    <location>
        <begin position="28"/>
        <end position="297"/>
    </location>
</feature>
<keyword evidence="5" id="KW-0808">Transferase</keyword>
<dbReference type="Pfam" id="PF00756">
    <property type="entry name" value="Esterase"/>
    <property type="match status" value="1"/>
</dbReference>
<dbReference type="RefSeq" id="WP_231444431.1">
    <property type="nucleotide sequence ID" value="NZ_JAJOMB010000011.1"/>
</dbReference>
<dbReference type="InterPro" id="IPR050583">
    <property type="entry name" value="Mycobacterial_A85_antigen"/>
</dbReference>
<gene>
    <name evidence="10" type="ORF">LR394_20715</name>
</gene>
<dbReference type="GO" id="GO:0050348">
    <property type="term" value="F:trehalose O-mycolyltransferase activity"/>
    <property type="evidence" value="ECO:0007669"/>
    <property type="project" value="UniProtKB-EC"/>
</dbReference>
<dbReference type="InterPro" id="IPR000801">
    <property type="entry name" value="Esterase-like"/>
</dbReference>
<evidence type="ECO:0000256" key="4">
    <source>
        <dbReference type="ARBA" id="ARBA00013244"/>
    </source>
</evidence>
<evidence type="ECO:0000256" key="2">
    <source>
        <dbReference type="ARBA" id="ARBA00005874"/>
    </source>
</evidence>
<evidence type="ECO:0000313" key="11">
    <source>
        <dbReference type="Proteomes" id="UP001138997"/>
    </source>
</evidence>
<evidence type="ECO:0000256" key="9">
    <source>
        <dbReference type="SAM" id="SignalP"/>
    </source>
</evidence>
<dbReference type="PANTHER" id="PTHR48098:SF1">
    <property type="entry name" value="DIACYLGLYCEROL ACYLTRANSFERASE_MYCOLYLTRANSFERASE AG85A"/>
    <property type="match status" value="1"/>
</dbReference>
<keyword evidence="6" id="KW-0012">Acyltransferase</keyword>
<dbReference type="AlphaFoldDB" id="A0A9X1NG66"/>
<evidence type="ECO:0000256" key="5">
    <source>
        <dbReference type="ARBA" id="ARBA00022679"/>
    </source>
</evidence>
<comment type="catalytic activity">
    <reaction evidence="1">
        <text>2 alpha,alpha'-trehalose 6-mycolate = alpha,alpha'-trehalose 6,6'-bismycolate + alpha,alpha-trehalose</text>
        <dbReference type="Rhea" id="RHEA:23472"/>
        <dbReference type="ChEBI" id="CHEBI:16551"/>
        <dbReference type="ChEBI" id="CHEBI:18195"/>
        <dbReference type="ChEBI" id="CHEBI:18234"/>
        <dbReference type="EC" id="2.3.1.122"/>
    </reaction>
</comment>
<organism evidence="10 11">
    <name type="scientific">Kineosporia babensis</name>
    <dbReference type="NCBI Taxonomy" id="499548"/>
    <lineage>
        <taxon>Bacteria</taxon>
        <taxon>Bacillati</taxon>
        <taxon>Actinomycetota</taxon>
        <taxon>Actinomycetes</taxon>
        <taxon>Kineosporiales</taxon>
        <taxon>Kineosporiaceae</taxon>
        <taxon>Kineosporia</taxon>
    </lineage>
</organism>
<proteinExistence type="inferred from homology"/>
<dbReference type="EC" id="2.3.1.20" evidence="4"/>
<reference evidence="10" key="1">
    <citation type="submission" date="2021-11" db="EMBL/GenBank/DDBJ databases">
        <title>Streptomyces corallinus and Kineosporia corallina sp. nov., two new coral-derived marine actinobacteria.</title>
        <authorList>
            <person name="Buangrab K."/>
            <person name="Sutthacheep M."/>
            <person name="Yeemin T."/>
            <person name="Harunari E."/>
            <person name="Igarashi Y."/>
            <person name="Sripreechasak P."/>
            <person name="Kanchanasin P."/>
            <person name="Tanasupawat S."/>
            <person name="Phongsopitanun W."/>
        </authorList>
    </citation>
    <scope>NUCLEOTIDE SEQUENCE</scope>
    <source>
        <strain evidence="10">JCM 31032</strain>
    </source>
</reference>
<evidence type="ECO:0000256" key="6">
    <source>
        <dbReference type="ARBA" id="ARBA00023315"/>
    </source>
</evidence>
<dbReference type="PANTHER" id="PTHR48098">
    <property type="entry name" value="ENTEROCHELIN ESTERASE-RELATED"/>
    <property type="match status" value="1"/>
</dbReference>
<dbReference type="Proteomes" id="UP001138997">
    <property type="component" value="Unassembled WGS sequence"/>
</dbReference>
<evidence type="ECO:0000256" key="1">
    <source>
        <dbReference type="ARBA" id="ARBA00000697"/>
    </source>
</evidence>
<evidence type="ECO:0000256" key="8">
    <source>
        <dbReference type="ARBA" id="ARBA00048109"/>
    </source>
</evidence>
<dbReference type="SUPFAM" id="SSF53474">
    <property type="entry name" value="alpha/beta-Hydrolases"/>
    <property type="match status" value="1"/>
</dbReference>
<evidence type="ECO:0000256" key="3">
    <source>
        <dbReference type="ARBA" id="ARBA00012820"/>
    </source>
</evidence>
<dbReference type="GO" id="GO:0004144">
    <property type="term" value="F:diacylglycerol O-acyltransferase activity"/>
    <property type="evidence" value="ECO:0007669"/>
    <property type="project" value="UniProtKB-EC"/>
</dbReference>
<dbReference type="InterPro" id="IPR029058">
    <property type="entry name" value="AB_hydrolase_fold"/>
</dbReference>
<dbReference type="Gene3D" id="3.40.50.1820">
    <property type="entry name" value="alpha/beta hydrolase"/>
    <property type="match status" value="1"/>
</dbReference>
<keyword evidence="11" id="KW-1185">Reference proteome</keyword>
<evidence type="ECO:0000256" key="7">
    <source>
        <dbReference type="ARBA" id="ARBA00032572"/>
    </source>
</evidence>
<dbReference type="PROSITE" id="PS51318">
    <property type="entry name" value="TAT"/>
    <property type="match status" value="1"/>
</dbReference>
<comment type="similarity">
    <text evidence="2">Belongs to the mycobacterial A85 antigen family.</text>
</comment>
<comment type="catalytic activity">
    <reaction evidence="8">
        <text>an acyl-CoA + a 1,2-diacyl-sn-glycerol = a triacyl-sn-glycerol + CoA</text>
        <dbReference type="Rhea" id="RHEA:10868"/>
        <dbReference type="ChEBI" id="CHEBI:17815"/>
        <dbReference type="ChEBI" id="CHEBI:57287"/>
        <dbReference type="ChEBI" id="CHEBI:58342"/>
        <dbReference type="ChEBI" id="CHEBI:64615"/>
        <dbReference type="EC" id="2.3.1.20"/>
    </reaction>
</comment>